<accession>A0A921S6B4</accession>
<evidence type="ECO:0000256" key="3">
    <source>
        <dbReference type="ARBA" id="ARBA00022448"/>
    </source>
</evidence>
<comment type="subcellular location">
    <subcellularLocation>
        <location evidence="1">Endoplasmic reticulum membrane</location>
        <topology evidence="1">Single-pass type IV membrane protein</topology>
    </subcellularLocation>
    <subcellularLocation>
        <location evidence="2">Golgi apparatus membrane</location>
        <topology evidence="2">Single-pass type IV membrane protein</topology>
    </subcellularLocation>
</comment>
<dbReference type="Gene3D" id="1.20.5.110">
    <property type="match status" value="1"/>
</dbReference>
<evidence type="ECO:0000313" key="16">
    <source>
        <dbReference type="Proteomes" id="UP000807115"/>
    </source>
</evidence>
<feature type="transmembrane region" description="Helical" evidence="13">
    <location>
        <begin position="190"/>
        <end position="208"/>
    </location>
</feature>
<organism evidence="15 16">
    <name type="scientific">Sorghum bicolor</name>
    <name type="common">Sorghum</name>
    <name type="synonym">Sorghum vulgare</name>
    <dbReference type="NCBI Taxonomy" id="4558"/>
    <lineage>
        <taxon>Eukaryota</taxon>
        <taxon>Viridiplantae</taxon>
        <taxon>Streptophyta</taxon>
        <taxon>Embryophyta</taxon>
        <taxon>Tracheophyta</taxon>
        <taxon>Spermatophyta</taxon>
        <taxon>Magnoliopsida</taxon>
        <taxon>Liliopsida</taxon>
        <taxon>Poales</taxon>
        <taxon>Poaceae</taxon>
        <taxon>PACMAD clade</taxon>
        <taxon>Panicoideae</taxon>
        <taxon>Andropogonodae</taxon>
        <taxon>Andropogoneae</taxon>
        <taxon>Sorghinae</taxon>
        <taxon>Sorghum</taxon>
    </lineage>
</organism>
<comment type="function">
    <text evidence="12">Required for vesicular transport from the ER to the Golgi complex. Functions as a SNARE associated with ER-derived vesicles.</text>
</comment>
<evidence type="ECO:0000256" key="1">
    <source>
        <dbReference type="ARBA" id="ARBA00004163"/>
    </source>
</evidence>
<dbReference type="GO" id="GO:0015031">
    <property type="term" value="P:protein transport"/>
    <property type="evidence" value="ECO:0007669"/>
    <property type="project" value="UniProtKB-KW"/>
</dbReference>
<keyword evidence="3" id="KW-0813">Transport</keyword>
<dbReference type="PANTHER" id="PTHR12791">
    <property type="entry name" value="GOLGI SNARE BET1-RELATED"/>
    <property type="match status" value="1"/>
</dbReference>
<dbReference type="PROSITE" id="PS50192">
    <property type="entry name" value="T_SNARE"/>
    <property type="match status" value="1"/>
</dbReference>
<evidence type="ECO:0000256" key="9">
    <source>
        <dbReference type="ARBA" id="ARBA00023054"/>
    </source>
</evidence>
<gene>
    <name evidence="15" type="ORF">BDA96_01G508600</name>
</gene>
<dbReference type="GO" id="GO:0005789">
    <property type="term" value="C:endoplasmic reticulum membrane"/>
    <property type="evidence" value="ECO:0007669"/>
    <property type="project" value="UniProtKB-SubCell"/>
</dbReference>
<reference evidence="15" key="2">
    <citation type="submission" date="2020-10" db="EMBL/GenBank/DDBJ databases">
        <authorList>
            <person name="Cooper E.A."/>
            <person name="Brenton Z.W."/>
            <person name="Flinn B.S."/>
            <person name="Jenkins J."/>
            <person name="Shu S."/>
            <person name="Flowers D."/>
            <person name="Luo F."/>
            <person name="Wang Y."/>
            <person name="Xia P."/>
            <person name="Barry K."/>
            <person name="Daum C."/>
            <person name="Lipzen A."/>
            <person name="Yoshinaga Y."/>
            <person name="Schmutz J."/>
            <person name="Saski C."/>
            <person name="Vermerris W."/>
            <person name="Kresovich S."/>
        </authorList>
    </citation>
    <scope>NUCLEOTIDE SEQUENCE</scope>
</reference>
<evidence type="ECO:0000256" key="7">
    <source>
        <dbReference type="ARBA" id="ARBA00022989"/>
    </source>
</evidence>
<comment type="caution">
    <text evidence="15">The sequence shown here is derived from an EMBL/GenBank/DDBJ whole genome shotgun (WGS) entry which is preliminary data.</text>
</comment>
<dbReference type="InterPro" id="IPR000727">
    <property type="entry name" value="T_SNARE_dom"/>
</dbReference>
<reference evidence="15" key="1">
    <citation type="journal article" date="2019" name="BMC Genomics">
        <title>A new reference genome for Sorghum bicolor reveals high levels of sequence similarity between sweet and grain genotypes: implications for the genetics of sugar metabolism.</title>
        <authorList>
            <person name="Cooper E.A."/>
            <person name="Brenton Z.W."/>
            <person name="Flinn B.S."/>
            <person name="Jenkins J."/>
            <person name="Shu S."/>
            <person name="Flowers D."/>
            <person name="Luo F."/>
            <person name="Wang Y."/>
            <person name="Xia P."/>
            <person name="Barry K."/>
            <person name="Daum C."/>
            <person name="Lipzen A."/>
            <person name="Yoshinaga Y."/>
            <person name="Schmutz J."/>
            <person name="Saski C."/>
            <person name="Vermerris W."/>
            <person name="Kresovich S."/>
        </authorList>
    </citation>
    <scope>NUCLEOTIDE SEQUENCE</scope>
</reference>
<evidence type="ECO:0000256" key="6">
    <source>
        <dbReference type="ARBA" id="ARBA00022927"/>
    </source>
</evidence>
<name>A0A921S6B4_SORBI</name>
<dbReference type="GO" id="GO:0000139">
    <property type="term" value="C:Golgi membrane"/>
    <property type="evidence" value="ECO:0007669"/>
    <property type="project" value="UniProtKB-SubCell"/>
</dbReference>
<protein>
    <recommendedName>
        <fullName evidence="14">t-SNARE coiled-coil homology domain-containing protein</fullName>
    </recommendedName>
</protein>
<dbReference type="SUPFAM" id="SSF58038">
    <property type="entry name" value="SNARE fusion complex"/>
    <property type="match status" value="1"/>
</dbReference>
<keyword evidence="10 13" id="KW-0472">Membrane</keyword>
<evidence type="ECO:0000256" key="10">
    <source>
        <dbReference type="ARBA" id="ARBA00023136"/>
    </source>
</evidence>
<feature type="domain" description="T-SNARE coiled-coil homology" evidence="14">
    <location>
        <begin position="120"/>
        <end position="182"/>
    </location>
</feature>
<evidence type="ECO:0000256" key="13">
    <source>
        <dbReference type="SAM" id="Phobius"/>
    </source>
</evidence>
<comment type="similarity">
    <text evidence="11">Belongs to the BET1 family.</text>
</comment>
<proteinExistence type="inferred from homology"/>
<evidence type="ECO:0000256" key="4">
    <source>
        <dbReference type="ARBA" id="ARBA00022692"/>
    </source>
</evidence>
<evidence type="ECO:0000256" key="8">
    <source>
        <dbReference type="ARBA" id="ARBA00023034"/>
    </source>
</evidence>
<keyword evidence="9" id="KW-0175">Coiled coil</keyword>
<dbReference type="CDD" id="cd15841">
    <property type="entry name" value="SNARE_Qc"/>
    <property type="match status" value="1"/>
</dbReference>
<sequence>MGTRRLKPQTEAKAPGIGHIDAFLFATVTGDSSTVGSPTSPSISPNYNGPIRARFPLCLAAERANLRSFVPPISDSLGSRPRGSASAASAMANSSYGSREGLTIRPAASSSSSEISLQIDPINADLDDHILGLHGQVRKLRGVAQEIQTEAKYQNDFISQLQMTLAKAQAGVKNNMRRMNQSIIQNGSNHLVHVVLFALGCFFLVYLISKFSRR</sequence>
<keyword evidence="5" id="KW-0256">Endoplasmic reticulum</keyword>
<keyword evidence="7 13" id="KW-1133">Transmembrane helix</keyword>
<keyword evidence="8" id="KW-0333">Golgi apparatus</keyword>
<evidence type="ECO:0000313" key="15">
    <source>
        <dbReference type="EMBL" id="KAG0552453.1"/>
    </source>
</evidence>
<keyword evidence="6" id="KW-0653">Protein transport</keyword>
<dbReference type="FunFam" id="1.20.5.110:FF:000056">
    <property type="entry name" value="Bet1-like protein At4g14600"/>
    <property type="match status" value="1"/>
</dbReference>
<evidence type="ECO:0000256" key="12">
    <source>
        <dbReference type="ARBA" id="ARBA00060029"/>
    </source>
</evidence>
<evidence type="ECO:0000256" key="11">
    <source>
        <dbReference type="ARBA" id="ARBA00037962"/>
    </source>
</evidence>
<keyword evidence="4 13" id="KW-0812">Transmembrane</keyword>
<dbReference type="AlphaFoldDB" id="A0A921S6B4"/>
<dbReference type="Proteomes" id="UP000807115">
    <property type="component" value="Chromosome 1"/>
</dbReference>
<evidence type="ECO:0000259" key="14">
    <source>
        <dbReference type="PROSITE" id="PS50192"/>
    </source>
</evidence>
<dbReference type="EMBL" id="CM027680">
    <property type="protein sequence ID" value="KAG0552453.1"/>
    <property type="molecule type" value="Genomic_DNA"/>
</dbReference>
<evidence type="ECO:0000256" key="2">
    <source>
        <dbReference type="ARBA" id="ARBA00004409"/>
    </source>
</evidence>
<evidence type="ECO:0000256" key="5">
    <source>
        <dbReference type="ARBA" id="ARBA00022824"/>
    </source>
</evidence>